<evidence type="ECO:0000256" key="3">
    <source>
        <dbReference type="ARBA" id="ARBA00023082"/>
    </source>
</evidence>
<dbReference type="Gene3D" id="1.10.10.10">
    <property type="entry name" value="Winged helix-like DNA-binding domain superfamily/Winged helix DNA-binding domain"/>
    <property type="match status" value="1"/>
</dbReference>
<accession>A0A1H1DRV4</accession>
<evidence type="ECO:0000313" key="10">
    <source>
        <dbReference type="Proteomes" id="UP000217103"/>
    </source>
</evidence>
<dbReference type="SUPFAM" id="SSF88946">
    <property type="entry name" value="Sigma2 domain of RNA polymerase sigma factors"/>
    <property type="match status" value="1"/>
</dbReference>
<dbReference type="NCBIfam" id="NF007227">
    <property type="entry name" value="PRK09645.1"/>
    <property type="match status" value="1"/>
</dbReference>
<dbReference type="NCBIfam" id="TIGR02937">
    <property type="entry name" value="sigma70-ECF"/>
    <property type="match status" value="1"/>
</dbReference>
<dbReference type="InterPro" id="IPR039425">
    <property type="entry name" value="RNA_pol_sigma-70-like"/>
</dbReference>
<keyword evidence="5 6" id="KW-0804">Transcription</keyword>
<feature type="domain" description="RNA polymerase sigma-70 region 4" evidence="8">
    <location>
        <begin position="130"/>
        <end position="179"/>
    </location>
</feature>
<dbReference type="SUPFAM" id="SSF88659">
    <property type="entry name" value="Sigma3 and sigma4 domains of RNA polymerase sigma factors"/>
    <property type="match status" value="1"/>
</dbReference>
<dbReference type="PROSITE" id="PS01063">
    <property type="entry name" value="SIGMA70_ECF"/>
    <property type="match status" value="1"/>
</dbReference>
<evidence type="ECO:0000256" key="4">
    <source>
        <dbReference type="ARBA" id="ARBA00023125"/>
    </source>
</evidence>
<keyword evidence="10" id="KW-1185">Reference proteome</keyword>
<keyword evidence="4 6" id="KW-0238">DNA-binding</keyword>
<dbReference type="InterPro" id="IPR014284">
    <property type="entry name" value="RNA_pol_sigma-70_dom"/>
</dbReference>
<evidence type="ECO:0000256" key="2">
    <source>
        <dbReference type="ARBA" id="ARBA00023015"/>
    </source>
</evidence>
<dbReference type="AlphaFoldDB" id="A0A1H1DRV4"/>
<dbReference type="CDD" id="cd06171">
    <property type="entry name" value="Sigma70_r4"/>
    <property type="match status" value="1"/>
</dbReference>
<dbReference type="STRING" id="35622.SAMN04489764_2140"/>
<name>A0A1H1DRV4_9ACTN</name>
<dbReference type="InterPro" id="IPR013325">
    <property type="entry name" value="RNA_pol_sigma_r2"/>
</dbReference>
<dbReference type="EMBL" id="FNKK01000002">
    <property type="protein sequence ID" value="SDQ79235.1"/>
    <property type="molecule type" value="Genomic_DNA"/>
</dbReference>
<dbReference type="PANTHER" id="PTHR43133:SF52">
    <property type="entry name" value="ECF RNA POLYMERASE SIGMA FACTOR SIGL"/>
    <property type="match status" value="1"/>
</dbReference>
<comment type="similarity">
    <text evidence="1 6">Belongs to the sigma-70 factor family. ECF subfamily.</text>
</comment>
<evidence type="ECO:0000256" key="6">
    <source>
        <dbReference type="RuleBase" id="RU000716"/>
    </source>
</evidence>
<evidence type="ECO:0000313" key="9">
    <source>
        <dbReference type="EMBL" id="SDQ79235.1"/>
    </source>
</evidence>
<dbReference type="InterPro" id="IPR013324">
    <property type="entry name" value="RNA_pol_sigma_r3/r4-like"/>
</dbReference>
<dbReference type="Pfam" id="PF04542">
    <property type="entry name" value="Sigma70_r2"/>
    <property type="match status" value="1"/>
</dbReference>
<dbReference type="InterPro" id="IPR000838">
    <property type="entry name" value="RNA_pol_sigma70_ECF_CS"/>
</dbReference>
<dbReference type="Proteomes" id="UP000217103">
    <property type="component" value="Unassembled WGS sequence"/>
</dbReference>
<gene>
    <name evidence="9" type="ORF">SAMN04489764_2140</name>
</gene>
<feature type="domain" description="RNA polymerase sigma-70 region 2" evidence="7">
    <location>
        <begin position="30"/>
        <end position="99"/>
    </location>
</feature>
<reference evidence="9 10" key="1">
    <citation type="submission" date="2016-10" db="EMBL/GenBank/DDBJ databases">
        <authorList>
            <person name="de Groot N.N."/>
        </authorList>
    </citation>
    <scope>NUCLEOTIDE SEQUENCE [LARGE SCALE GENOMIC DNA]</scope>
    <source>
        <strain evidence="9 10">DSM 43794</strain>
    </source>
</reference>
<keyword evidence="2 6" id="KW-0805">Transcription regulation</keyword>
<evidence type="ECO:0000256" key="1">
    <source>
        <dbReference type="ARBA" id="ARBA00010641"/>
    </source>
</evidence>
<dbReference type="Gene3D" id="1.10.1740.10">
    <property type="match status" value="1"/>
</dbReference>
<dbReference type="GO" id="GO:0016987">
    <property type="term" value="F:sigma factor activity"/>
    <property type="evidence" value="ECO:0007669"/>
    <property type="project" value="UniProtKB-KW"/>
</dbReference>
<dbReference type="InterPro" id="IPR007627">
    <property type="entry name" value="RNA_pol_sigma70_r2"/>
</dbReference>
<dbReference type="InterPro" id="IPR007630">
    <property type="entry name" value="RNA_pol_sigma70_r4"/>
</dbReference>
<evidence type="ECO:0000259" key="8">
    <source>
        <dbReference type="Pfam" id="PF04545"/>
    </source>
</evidence>
<protein>
    <recommendedName>
        <fullName evidence="6">RNA polymerase sigma factor</fullName>
    </recommendedName>
</protein>
<dbReference type="InterPro" id="IPR036388">
    <property type="entry name" value="WH-like_DNA-bd_sf"/>
</dbReference>
<evidence type="ECO:0000259" key="7">
    <source>
        <dbReference type="Pfam" id="PF04542"/>
    </source>
</evidence>
<dbReference type="GO" id="GO:0003677">
    <property type="term" value="F:DNA binding"/>
    <property type="evidence" value="ECO:0007669"/>
    <property type="project" value="UniProtKB-KW"/>
</dbReference>
<keyword evidence="3 6" id="KW-0731">Sigma factor</keyword>
<organism evidence="9 10">
    <name type="scientific">Thermostaphylospora chromogena</name>
    <dbReference type="NCBI Taxonomy" id="35622"/>
    <lineage>
        <taxon>Bacteria</taxon>
        <taxon>Bacillati</taxon>
        <taxon>Actinomycetota</taxon>
        <taxon>Actinomycetes</taxon>
        <taxon>Streptosporangiales</taxon>
        <taxon>Thermomonosporaceae</taxon>
        <taxon>Thermostaphylospora</taxon>
    </lineage>
</organism>
<dbReference type="PANTHER" id="PTHR43133">
    <property type="entry name" value="RNA POLYMERASE ECF-TYPE SIGMA FACTO"/>
    <property type="match status" value="1"/>
</dbReference>
<evidence type="ECO:0000256" key="5">
    <source>
        <dbReference type="ARBA" id="ARBA00023163"/>
    </source>
</evidence>
<sequence length="187" mass="21468">MAVSRKLSPESAELDFAGIDQPNEQMIDALYQAFGPRLLHHVRRATGNDHHWAEDVVQETLMRAWRHAGKLNREPGMLWAWLLTVARRIIIDGRRRRRARPEEVEDTGLETVSVPDESERTIASMVVADALERLSPEHREVIVETYLKDRTINEAAEVLRIPPGTVKSRLYYAIRALRKDLKEKGVT</sequence>
<dbReference type="GO" id="GO:0006352">
    <property type="term" value="P:DNA-templated transcription initiation"/>
    <property type="evidence" value="ECO:0007669"/>
    <property type="project" value="InterPro"/>
</dbReference>
<dbReference type="Pfam" id="PF04545">
    <property type="entry name" value="Sigma70_r4"/>
    <property type="match status" value="1"/>
</dbReference>
<proteinExistence type="inferred from homology"/>